<protein>
    <submittedName>
        <fullName evidence="1">Uncharacterized protein</fullName>
    </submittedName>
</protein>
<name>A0ACC6SUW8_9HYPH</name>
<dbReference type="EMBL" id="JAMYRI010000003">
    <property type="protein sequence ID" value="MER9283493.1"/>
    <property type="molecule type" value="Genomic_DNA"/>
</dbReference>
<evidence type="ECO:0000313" key="1">
    <source>
        <dbReference type="EMBL" id="MER9283493.1"/>
    </source>
</evidence>
<reference evidence="1 2" key="1">
    <citation type="journal article" date="2024" name="Proc. Natl. Acad. Sci. U.S.A.">
        <title>The evolutionary genomics of adaptation to stress in wild rhizobium bacteria.</title>
        <authorList>
            <person name="Kehlet-Delgado H."/>
            <person name="Montoya A.P."/>
            <person name="Jensen K.T."/>
            <person name="Wendlandt C.E."/>
            <person name="Dexheimer C."/>
            <person name="Roberts M."/>
            <person name="Torres Martinez L."/>
            <person name="Friesen M.L."/>
            <person name="Griffitts J.S."/>
            <person name="Porter S.S."/>
        </authorList>
    </citation>
    <scope>NUCLEOTIDE SEQUENCE [LARGE SCALE GENOMIC DNA]</scope>
    <source>
        <strain evidence="1 2">M0468</strain>
    </source>
</reference>
<accession>A0ACC6SUW8</accession>
<proteinExistence type="predicted"/>
<evidence type="ECO:0000313" key="2">
    <source>
        <dbReference type="Proteomes" id="UP001480082"/>
    </source>
</evidence>
<gene>
    <name evidence="1" type="ORF">NKI81_05905</name>
</gene>
<comment type="caution">
    <text evidence="1">The sequence shown here is derived from an EMBL/GenBank/DDBJ whole genome shotgun (WGS) entry which is preliminary data.</text>
</comment>
<sequence length="52" mass="5201">MGAQRRVLLAATGATGDGWTLCTVQGCLELGQAAGGVIVLEPCVPDSASEAR</sequence>
<keyword evidence="2" id="KW-1185">Reference proteome</keyword>
<organism evidence="1 2">
    <name type="scientific">Mesorhizobium australicum</name>
    <dbReference type="NCBI Taxonomy" id="536018"/>
    <lineage>
        <taxon>Bacteria</taxon>
        <taxon>Pseudomonadati</taxon>
        <taxon>Pseudomonadota</taxon>
        <taxon>Alphaproteobacteria</taxon>
        <taxon>Hyphomicrobiales</taxon>
        <taxon>Phyllobacteriaceae</taxon>
        <taxon>Mesorhizobium</taxon>
    </lineage>
</organism>
<dbReference type="Proteomes" id="UP001480082">
    <property type="component" value="Unassembled WGS sequence"/>
</dbReference>